<evidence type="ECO:0008006" key="4">
    <source>
        <dbReference type="Google" id="ProtNLM"/>
    </source>
</evidence>
<protein>
    <recommendedName>
        <fullName evidence="4">WAP domain-containing protein</fullName>
    </recommendedName>
</protein>
<proteinExistence type="predicted"/>
<keyword evidence="3" id="KW-1185">Reference proteome</keyword>
<dbReference type="AlphaFoldDB" id="A0A653CRG2"/>
<feature type="signal peptide" evidence="1">
    <location>
        <begin position="1"/>
        <end position="20"/>
    </location>
</feature>
<sequence length="270" mass="30159">MRAVHIAVECICLTCALVLAAEERDQTKNDVGNNEVVSPWKLIMNVLTERPEAKAISNLVEVKGDIEEQTKLVCSDKESPPFFSLPCSKTRDCAILRDSELICCKNRCVKGKHSPISEKDKHPATFFGIVEQECPKELLPEVKEVEKCESDHHCSPRICCPYTLKSGENVSYCRTPQPVLDSIPVVGELAENVRSNVIAYMQCTPPPPPEFDLHPKPCEAPLDCFPNLCCQEGGKKYCRPPKRNILTLIADVGQRVIPTDVAREFIKRIS</sequence>
<name>A0A653CRG2_CALMS</name>
<feature type="chain" id="PRO_5024859274" description="WAP domain-containing protein" evidence="1">
    <location>
        <begin position="21"/>
        <end position="270"/>
    </location>
</feature>
<evidence type="ECO:0000313" key="3">
    <source>
        <dbReference type="Proteomes" id="UP000410492"/>
    </source>
</evidence>
<dbReference type="EMBL" id="CAACVG010008629">
    <property type="protein sequence ID" value="VEN50510.1"/>
    <property type="molecule type" value="Genomic_DNA"/>
</dbReference>
<accession>A0A653CRG2</accession>
<dbReference type="OrthoDB" id="8182951at2759"/>
<dbReference type="Proteomes" id="UP000410492">
    <property type="component" value="Unassembled WGS sequence"/>
</dbReference>
<evidence type="ECO:0000313" key="2">
    <source>
        <dbReference type="EMBL" id="VEN50510.1"/>
    </source>
</evidence>
<evidence type="ECO:0000256" key="1">
    <source>
        <dbReference type="SAM" id="SignalP"/>
    </source>
</evidence>
<gene>
    <name evidence="2" type="ORF">CALMAC_LOCUS11260</name>
</gene>
<reference evidence="2 3" key="1">
    <citation type="submission" date="2019-01" db="EMBL/GenBank/DDBJ databases">
        <authorList>
            <person name="Sayadi A."/>
        </authorList>
    </citation>
    <scope>NUCLEOTIDE SEQUENCE [LARGE SCALE GENOMIC DNA]</scope>
</reference>
<organism evidence="2 3">
    <name type="scientific">Callosobruchus maculatus</name>
    <name type="common">Southern cowpea weevil</name>
    <name type="synonym">Pulse bruchid</name>
    <dbReference type="NCBI Taxonomy" id="64391"/>
    <lineage>
        <taxon>Eukaryota</taxon>
        <taxon>Metazoa</taxon>
        <taxon>Ecdysozoa</taxon>
        <taxon>Arthropoda</taxon>
        <taxon>Hexapoda</taxon>
        <taxon>Insecta</taxon>
        <taxon>Pterygota</taxon>
        <taxon>Neoptera</taxon>
        <taxon>Endopterygota</taxon>
        <taxon>Coleoptera</taxon>
        <taxon>Polyphaga</taxon>
        <taxon>Cucujiformia</taxon>
        <taxon>Chrysomeloidea</taxon>
        <taxon>Chrysomelidae</taxon>
        <taxon>Bruchinae</taxon>
        <taxon>Bruchini</taxon>
        <taxon>Callosobruchus</taxon>
    </lineage>
</organism>
<keyword evidence="1" id="KW-0732">Signal</keyword>